<evidence type="ECO:0000313" key="2">
    <source>
        <dbReference type="Proteomes" id="UP001576774"/>
    </source>
</evidence>
<evidence type="ECO:0008006" key="3">
    <source>
        <dbReference type="Google" id="ProtNLM"/>
    </source>
</evidence>
<protein>
    <recommendedName>
        <fullName evidence="3">Flagellar assembly protein H</fullName>
    </recommendedName>
</protein>
<gene>
    <name evidence="1" type="ORF">ACE1CC_29000</name>
</gene>
<organism evidence="1 2">
    <name type="scientific">Floridaenema aerugineum BLCC-F46</name>
    <dbReference type="NCBI Taxonomy" id="3153654"/>
    <lineage>
        <taxon>Bacteria</taxon>
        <taxon>Bacillati</taxon>
        <taxon>Cyanobacteriota</taxon>
        <taxon>Cyanophyceae</taxon>
        <taxon>Oscillatoriophycideae</taxon>
        <taxon>Aerosakkonematales</taxon>
        <taxon>Aerosakkonemataceae</taxon>
        <taxon>Floridanema</taxon>
        <taxon>Floridanema aerugineum</taxon>
    </lineage>
</organism>
<dbReference type="EMBL" id="JBHFNQ010000212">
    <property type="protein sequence ID" value="MFB2880907.1"/>
    <property type="molecule type" value="Genomic_DNA"/>
</dbReference>
<dbReference type="RefSeq" id="WP_413273900.1">
    <property type="nucleotide sequence ID" value="NZ_JBHFNQ010000212.1"/>
</dbReference>
<evidence type="ECO:0000313" key="1">
    <source>
        <dbReference type="EMBL" id="MFB2880907.1"/>
    </source>
</evidence>
<sequence>MTVFPYDQFAKDYLKELLSPLGEVETSRSIASEVREIDVWFAPAAQVTRRIELGLLGRLATTAAIFEPFRNAIDLGNVRSCMGKLFDVFAFLERQARRNNTRVEETDLPSLWIISPTASESLLSGFGATLDLDNWGSGVYFLHPHLKTGIVVIHQLPPTPETLWLRILGKGRVQQQAIDDLAKLPENDPLRIVVLELLINLKTILEVNQNLAPEEEDLIMRLSPLYEQRLAEATQQGIQQGIEQGIEQGTEQGIRQGQRIFVENFLRAKFGELDEELTAIIEPLLALPPADSTALLLQLSNLSRAELLARFN</sequence>
<dbReference type="Proteomes" id="UP001576774">
    <property type="component" value="Unassembled WGS sequence"/>
</dbReference>
<comment type="caution">
    <text evidence="1">The sequence shown here is derived from an EMBL/GenBank/DDBJ whole genome shotgun (WGS) entry which is preliminary data.</text>
</comment>
<accession>A0ABV4XDN3</accession>
<proteinExistence type="predicted"/>
<name>A0ABV4XDN3_9CYAN</name>
<reference evidence="1 2" key="1">
    <citation type="submission" date="2024-09" db="EMBL/GenBank/DDBJ databases">
        <title>Floridaenema gen nov. (Aerosakkonemataceae, Aerosakkonematales ord. nov., Cyanobacteria) from benthic tropical and subtropical fresh waters, with the description of four new species.</title>
        <authorList>
            <person name="Moretto J.A."/>
            <person name="Berthold D.E."/>
            <person name="Lefler F.W."/>
            <person name="Huang I.-S."/>
            <person name="Laughinghouse H. IV."/>
        </authorList>
    </citation>
    <scope>NUCLEOTIDE SEQUENCE [LARGE SCALE GENOMIC DNA]</scope>
    <source>
        <strain evidence="1 2">BLCC-F46</strain>
    </source>
</reference>
<keyword evidence="2" id="KW-1185">Reference proteome</keyword>